<organism evidence="1 2">
    <name type="scientific">Oryza meyeriana var. granulata</name>
    <dbReference type="NCBI Taxonomy" id="110450"/>
    <lineage>
        <taxon>Eukaryota</taxon>
        <taxon>Viridiplantae</taxon>
        <taxon>Streptophyta</taxon>
        <taxon>Embryophyta</taxon>
        <taxon>Tracheophyta</taxon>
        <taxon>Spermatophyta</taxon>
        <taxon>Magnoliopsida</taxon>
        <taxon>Liliopsida</taxon>
        <taxon>Poales</taxon>
        <taxon>Poaceae</taxon>
        <taxon>BOP clade</taxon>
        <taxon>Oryzoideae</taxon>
        <taxon>Oryzeae</taxon>
        <taxon>Oryzinae</taxon>
        <taxon>Oryza</taxon>
        <taxon>Oryza meyeriana</taxon>
    </lineage>
</organism>
<evidence type="ECO:0000313" key="1">
    <source>
        <dbReference type="EMBL" id="KAF0929396.1"/>
    </source>
</evidence>
<dbReference type="EMBL" id="SPHZ02000002">
    <property type="protein sequence ID" value="KAF0929396.1"/>
    <property type="molecule type" value="Genomic_DNA"/>
</dbReference>
<proteinExistence type="predicted"/>
<protein>
    <submittedName>
        <fullName evidence="1">Uncharacterized protein</fullName>
    </submittedName>
</protein>
<dbReference type="AlphaFoldDB" id="A0A6G1EXM9"/>
<comment type="caution">
    <text evidence="1">The sequence shown here is derived from an EMBL/GenBank/DDBJ whole genome shotgun (WGS) entry which is preliminary data.</text>
</comment>
<reference evidence="1 2" key="1">
    <citation type="submission" date="2019-11" db="EMBL/GenBank/DDBJ databases">
        <title>Whole genome sequence of Oryza granulata.</title>
        <authorList>
            <person name="Li W."/>
        </authorList>
    </citation>
    <scope>NUCLEOTIDE SEQUENCE [LARGE SCALE GENOMIC DNA]</scope>
    <source>
        <strain evidence="2">cv. Menghai</strain>
        <tissue evidence="1">Leaf</tissue>
    </source>
</reference>
<sequence length="83" mass="9508">MLLLLQRTARLESGDRPAVHLFCLTVLRRVTAVQLSPSAPPGEKLIPTDPEGIPAQGIRLWDLLYRRMHLHLLCFLQFLQQTH</sequence>
<keyword evidence="2" id="KW-1185">Reference proteome</keyword>
<accession>A0A6G1EXM9</accession>
<name>A0A6G1EXM9_9ORYZ</name>
<gene>
    <name evidence="1" type="ORF">E2562_021420</name>
</gene>
<dbReference type="Proteomes" id="UP000479710">
    <property type="component" value="Unassembled WGS sequence"/>
</dbReference>
<evidence type="ECO:0000313" key="2">
    <source>
        <dbReference type="Proteomes" id="UP000479710"/>
    </source>
</evidence>